<dbReference type="Proteomes" id="UP000186817">
    <property type="component" value="Unassembled WGS sequence"/>
</dbReference>
<name>A0A1Q9D548_SYMMI</name>
<protein>
    <submittedName>
        <fullName evidence="1">Uncharacterized protein</fullName>
    </submittedName>
</protein>
<keyword evidence="2" id="KW-1185">Reference proteome</keyword>
<accession>A0A1Q9D548</accession>
<evidence type="ECO:0000313" key="1">
    <source>
        <dbReference type="EMBL" id="OLP90320.1"/>
    </source>
</evidence>
<dbReference type="AlphaFoldDB" id="A0A1Q9D548"/>
<sequence length="181" mass="19616">MEKGRLPKSLAIQLLIVGVVATLAPAGWRLHLASVKAAGNRRPRPIAEEEEEEEDTIDNVLCRAAREASNRSGGTGSMSCAAIMGGACGSLLLIPGAPRVEVSGIELVSWKAPFAGAVCGLYLVQLPEGDDLGERCRRVSTWMWRQWLRCQRCIIHSEETRCISVCGCCTVTLQVFAHGWP</sequence>
<proteinExistence type="predicted"/>
<evidence type="ECO:0000313" key="2">
    <source>
        <dbReference type="Proteomes" id="UP000186817"/>
    </source>
</evidence>
<comment type="caution">
    <text evidence="1">The sequence shown here is derived from an EMBL/GenBank/DDBJ whole genome shotgun (WGS) entry which is preliminary data.</text>
</comment>
<dbReference type="EMBL" id="LSRX01000717">
    <property type="protein sequence ID" value="OLP90320.1"/>
    <property type="molecule type" value="Genomic_DNA"/>
</dbReference>
<organism evidence="1 2">
    <name type="scientific">Symbiodinium microadriaticum</name>
    <name type="common">Dinoflagellate</name>
    <name type="synonym">Zooxanthella microadriatica</name>
    <dbReference type="NCBI Taxonomy" id="2951"/>
    <lineage>
        <taxon>Eukaryota</taxon>
        <taxon>Sar</taxon>
        <taxon>Alveolata</taxon>
        <taxon>Dinophyceae</taxon>
        <taxon>Suessiales</taxon>
        <taxon>Symbiodiniaceae</taxon>
        <taxon>Symbiodinium</taxon>
    </lineage>
</organism>
<reference evidence="1 2" key="1">
    <citation type="submission" date="2016-02" db="EMBL/GenBank/DDBJ databases">
        <title>Genome analysis of coral dinoflagellate symbionts highlights evolutionary adaptations to a symbiotic lifestyle.</title>
        <authorList>
            <person name="Aranda M."/>
            <person name="Li Y."/>
            <person name="Liew Y.J."/>
            <person name="Baumgarten S."/>
            <person name="Simakov O."/>
            <person name="Wilson M."/>
            <person name="Piel J."/>
            <person name="Ashoor H."/>
            <person name="Bougouffa S."/>
            <person name="Bajic V.B."/>
            <person name="Ryu T."/>
            <person name="Ravasi T."/>
            <person name="Bayer T."/>
            <person name="Micklem G."/>
            <person name="Kim H."/>
            <person name="Bhak J."/>
            <person name="Lajeunesse T.C."/>
            <person name="Voolstra C.R."/>
        </authorList>
    </citation>
    <scope>NUCLEOTIDE SEQUENCE [LARGE SCALE GENOMIC DNA]</scope>
    <source>
        <strain evidence="1 2">CCMP2467</strain>
    </source>
</reference>
<gene>
    <name evidence="1" type="ORF">AK812_SmicGene28120</name>
</gene>
<dbReference type="OrthoDB" id="408580at2759"/>